<organism evidence="1 2">
    <name type="scientific">Fermentimicrarchaeum limneticum</name>
    <dbReference type="NCBI Taxonomy" id="2795018"/>
    <lineage>
        <taxon>Archaea</taxon>
        <taxon>Candidatus Micrarchaeota</taxon>
        <taxon>Candidatus Fermentimicrarchaeales</taxon>
        <taxon>Candidatus Fermentimicrarchaeaceae</taxon>
        <taxon>Candidatus Fermentimicrarchaeum</taxon>
    </lineage>
</organism>
<evidence type="ECO:0000313" key="1">
    <source>
        <dbReference type="EMBL" id="QLJ53338.1"/>
    </source>
</evidence>
<dbReference type="AlphaFoldDB" id="A0A7D6BMH6"/>
<dbReference type="Pfam" id="PF05016">
    <property type="entry name" value="ParE_toxin"/>
    <property type="match status" value="1"/>
</dbReference>
<dbReference type="KEGG" id="flt:Sv326_1163"/>
<gene>
    <name evidence="1" type="ORF">Sv326_1163</name>
</gene>
<sequence length="113" mass="13314">MHEVSLSPEFNKEFVELRAKAEKGNGEARYLLEIVEKGLAKLMTSPEAGKHVPKRLIPKEYVVKYGVTNLWKLNLDSYWRLIYTLEGDRVKLYAIVLEVLDHRRYNRKFGYRS</sequence>
<reference evidence="2" key="1">
    <citation type="submission" date="2020-07" db="EMBL/GenBank/DDBJ databases">
        <title>Metabolic diversity and evolutionary history of the archaeal phylum ###Micrarchaeota### uncovered from a freshwater lake metagenome.</title>
        <authorList>
            <person name="Kadnikov V.V."/>
            <person name="Savvichev A.S."/>
            <person name="Mardanov A.V."/>
            <person name="Beletsky A.V."/>
            <person name="Chupakov A.V."/>
            <person name="Kokryatskaya N.M."/>
            <person name="Pimenov N.V."/>
            <person name="Ravin N.V."/>
        </authorList>
    </citation>
    <scope>NUCLEOTIDE SEQUENCE [LARGE SCALE GENOMIC DNA]</scope>
</reference>
<dbReference type="EMBL" id="CP058998">
    <property type="protein sequence ID" value="QLJ53338.1"/>
    <property type="molecule type" value="Genomic_DNA"/>
</dbReference>
<dbReference type="Proteomes" id="UP000510821">
    <property type="component" value="Chromosome"/>
</dbReference>
<name>A0A7D6BMH6_FERL1</name>
<proteinExistence type="predicted"/>
<accession>A0A7D6BMH6</accession>
<evidence type="ECO:0000313" key="2">
    <source>
        <dbReference type="Proteomes" id="UP000510821"/>
    </source>
</evidence>
<dbReference type="InterPro" id="IPR007712">
    <property type="entry name" value="RelE/ParE_toxin"/>
</dbReference>
<protein>
    <submittedName>
        <fullName evidence="1">Uncharacterized protein</fullName>
    </submittedName>
</protein>